<accession>A0A0D3J547</accession>
<name>A0A0D3J547_EMIH1</name>
<sequence length="239" mass="26495">MEEVLEGPAEEHLHQDDEYSPFVDDSIYAARPDLLREIGYFKEPRNGRKIEADTLLQFVEFACSEELPAGHLLARMAFDDGTIEVIDRGAEYDVRVDDELVATVPDWLSSAIADPPHILMPMATAVGDAIDFEAPQFGITVLGAADGFTAAGTTAGFILWMRGRGILVDPPAHSAHYLRRNGISSRKITHVILTHCHADHDAGTFQKILLEQRVTVLTTRTIMAAFVRKYAPISEMNYD</sequence>
<proteinExistence type="predicted"/>
<evidence type="ECO:0008006" key="3">
    <source>
        <dbReference type="Google" id="ProtNLM"/>
    </source>
</evidence>
<dbReference type="PaxDb" id="2903-EOD18632"/>
<dbReference type="GeneID" id="17264179"/>
<protein>
    <recommendedName>
        <fullName evidence="3">Metallo-beta-lactamase domain-containing protein</fullName>
    </recommendedName>
</protein>
<keyword evidence="2" id="KW-1185">Reference proteome</keyword>
<dbReference type="SUPFAM" id="SSF56281">
    <property type="entry name" value="Metallo-hydrolase/oxidoreductase"/>
    <property type="match status" value="1"/>
</dbReference>
<dbReference type="Proteomes" id="UP000013827">
    <property type="component" value="Unassembled WGS sequence"/>
</dbReference>
<dbReference type="RefSeq" id="XP_005771061.1">
    <property type="nucleotide sequence ID" value="XM_005771004.1"/>
</dbReference>
<dbReference type="Pfam" id="PF23023">
    <property type="entry name" value="Anti-Pycsar_Apyc1"/>
    <property type="match status" value="1"/>
</dbReference>
<organism evidence="1 2">
    <name type="scientific">Emiliania huxleyi (strain CCMP1516)</name>
    <dbReference type="NCBI Taxonomy" id="280463"/>
    <lineage>
        <taxon>Eukaryota</taxon>
        <taxon>Haptista</taxon>
        <taxon>Haptophyta</taxon>
        <taxon>Prymnesiophyceae</taxon>
        <taxon>Isochrysidales</taxon>
        <taxon>Noelaerhabdaceae</taxon>
        <taxon>Emiliania</taxon>
    </lineage>
</organism>
<dbReference type="HOGENOM" id="CLU_1163722_0_0_1"/>
<reference evidence="1" key="2">
    <citation type="submission" date="2024-10" db="UniProtKB">
        <authorList>
            <consortium name="EnsemblProtists"/>
        </authorList>
    </citation>
    <scope>IDENTIFICATION</scope>
</reference>
<reference evidence="2" key="1">
    <citation type="journal article" date="2013" name="Nature">
        <title>Pan genome of the phytoplankton Emiliania underpins its global distribution.</title>
        <authorList>
            <person name="Read B.A."/>
            <person name="Kegel J."/>
            <person name="Klute M.J."/>
            <person name="Kuo A."/>
            <person name="Lefebvre S.C."/>
            <person name="Maumus F."/>
            <person name="Mayer C."/>
            <person name="Miller J."/>
            <person name="Monier A."/>
            <person name="Salamov A."/>
            <person name="Young J."/>
            <person name="Aguilar M."/>
            <person name="Claverie J.M."/>
            <person name="Frickenhaus S."/>
            <person name="Gonzalez K."/>
            <person name="Herman E.K."/>
            <person name="Lin Y.C."/>
            <person name="Napier J."/>
            <person name="Ogata H."/>
            <person name="Sarno A.F."/>
            <person name="Shmutz J."/>
            <person name="Schroeder D."/>
            <person name="de Vargas C."/>
            <person name="Verret F."/>
            <person name="von Dassow P."/>
            <person name="Valentin K."/>
            <person name="Van de Peer Y."/>
            <person name="Wheeler G."/>
            <person name="Dacks J.B."/>
            <person name="Delwiche C.F."/>
            <person name="Dyhrman S.T."/>
            <person name="Glockner G."/>
            <person name="John U."/>
            <person name="Richards T."/>
            <person name="Worden A.Z."/>
            <person name="Zhang X."/>
            <person name="Grigoriev I.V."/>
            <person name="Allen A.E."/>
            <person name="Bidle K."/>
            <person name="Borodovsky M."/>
            <person name="Bowler C."/>
            <person name="Brownlee C."/>
            <person name="Cock J.M."/>
            <person name="Elias M."/>
            <person name="Gladyshev V.N."/>
            <person name="Groth M."/>
            <person name="Guda C."/>
            <person name="Hadaegh A."/>
            <person name="Iglesias-Rodriguez M.D."/>
            <person name="Jenkins J."/>
            <person name="Jones B.M."/>
            <person name="Lawson T."/>
            <person name="Leese F."/>
            <person name="Lindquist E."/>
            <person name="Lobanov A."/>
            <person name="Lomsadze A."/>
            <person name="Malik S.B."/>
            <person name="Marsh M.E."/>
            <person name="Mackinder L."/>
            <person name="Mock T."/>
            <person name="Mueller-Roeber B."/>
            <person name="Pagarete A."/>
            <person name="Parker M."/>
            <person name="Probert I."/>
            <person name="Quesneville H."/>
            <person name="Raines C."/>
            <person name="Rensing S.A."/>
            <person name="Riano-Pachon D.M."/>
            <person name="Richier S."/>
            <person name="Rokitta S."/>
            <person name="Shiraiwa Y."/>
            <person name="Soanes D.M."/>
            <person name="van der Giezen M."/>
            <person name="Wahlund T.M."/>
            <person name="Williams B."/>
            <person name="Wilson W."/>
            <person name="Wolfe G."/>
            <person name="Wurch L.L."/>
        </authorList>
    </citation>
    <scope>NUCLEOTIDE SEQUENCE</scope>
</reference>
<evidence type="ECO:0000313" key="1">
    <source>
        <dbReference type="EnsemblProtists" id="EOD18632"/>
    </source>
</evidence>
<dbReference type="KEGG" id="ehx:EMIHUDRAFT_460803"/>
<dbReference type="Gene3D" id="3.60.15.10">
    <property type="entry name" value="Ribonuclease Z/Hydroxyacylglutathione hydrolase-like"/>
    <property type="match status" value="1"/>
</dbReference>
<evidence type="ECO:0000313" key="2">
    <source>
        <dbReference type="Proteomes" id="UP000013827"/>
    </source>
</evidence>
<dbReference type="AlphaFoldDB" id="A0A0D3J547"/>
<dbReference type="InterPro" id="IPR036866">
    <property type="entry name" value="RibonucZ/Hydroxyglut_hydro"/>
</dbReference>
<dbReference type="EnsemblProtists" id="EOD18632">
    <property type="protein sequence ID" value="EOD18632"/>
    <property type="gene ID" value="EMIHUDRAFT_460803"/>
</dbReference>